<organism evidence="2 3">
    <name type="scientific">Pararge aegeria aegeria</name>
    <dbReference type="NCBI Taxonomy" id="348720"/>
    <lineage>
        <taxon>Eukaryota</taxon>
        <taxon>Metazoa</taxon>
        <taxon>Ecdysozoa</taxon>
        <taxon>Arthropoda</taxon>
        <taxon>Hexapoda</taxon>
        <taxon>Insecta</taxon>
        <taxon>Pterygota</taxon>
        <taxon>Neoptera</taxon>
        <taxon>Endopterygota</taxon>
        <taxon>Lepidoptera</taxon>
        <taxon>Glossata</taxon>
        <taxon>Ditrysia</taxon>
        <taxon>Papilionoidea</taxon>
        <taxon>Nymphalidae</taxon>
        <taxon>Satyrinae</taxon>
        <taxon>Satyrini</taxon>
        <taxon>Parargina</taxon>
        <taxon>Pararge</taxon>
    </lineage>
</organism>
<keyword evidence="3" id="KW-1185">Reference proteome</keyword>
<name>A0A8S4QZQ2_9NEOP</name>
<protein>
    <submittedName>
        <fullName evidence="2">Jg27767 protein</fullName>
    </submittedName>
</protein>
<dbReference type="AlphaFoldDB" id="A0A8S4QZQ2"/>
<comment type="caution">
    <text evidence="2">The sequence shown here is derived from an EMBL/GenBank/DDBJ whole genome shotgun (WGS) entry which is preliminary data.</text>
</comment>
<gene>
    <name evidence="2" type="primary">jg27767</name>
    <name evidence="2" type="ORF">PAEG_LOCUS7538</name>
</gene>
<keyword evidence="1" id="KW-0472">Membrane</keyword>
<keyword evidence="1" id="KW-1133">Transmembrane helix</keyword>
<reference evidence="2" key="1">
    <citation type="submission" date="2022-03" db="EMBL/GenBank/DDBJ databases">
        <authorList>
            <person name="Lindestad O."/>
        </authorList>
    </citation>
    <scope>NUCLEOTIDE SEQUENCE</scope>
</reference>
<evidence type="ECO:0000256" key="1">
    <source>
        <dbReference type="SAM" id="Phobius"/>
    </source>
</evidence>
<evidence type="ECO:0000313" key="2">
    <source>
        <dbReference type="EMBL" id="CAH2226879.1"/>
    </source>
</evidence>
<dbReference type="Proteomes" id="UP000838756">
    <property type="component" value="Unassembled WGS sequence"/>
</dbReference>
<proteinExistence type="predicted"/>
<feature type="non-terminal residue" evidence="2">
    <location>
        <position position="1"/>
    </location>
</feature>
<feature type="transmembrane region" description="Helical" evidence="1">
    <location>
        <begin position="89"/>
        <end position="107"/>
    </location>
</feature>
<dbReference type="EMBL" id="CAKXAJ010022185">
    <property type="protein sequence ID" value="CAH2226879.1"/>
    <property type="molecule type" value="Genomic_DNA"/>
</dbReference>
<keyword evidence="1" id="KW-0812">Transmembrane</keyword>
<evidence type="ECO:0000313" key="3">
    <source>
        <dbReference type="Proteomes" id="UP000838756"/>
    </source>
</evidence>
<accession>A0A8S4QZQ2</accession>
<sequence length="133" mass="14459">MTRALLCKVHEIGQMVAGICARAYSYGAAGTRRFDSKSTAGNPRVKKPFSVRKLRKSVFLEPTFEGLPGAEVSAVNLSIPDRGNSEINIFYILLVLSGLVEYLAGGYPTVKDVPLSDLAFRYYIALITAIALT</sequence>